<evidence type="ECO:0000313" key="2">
    <source>
        <dbReference type="Proteomes" id="UP000287756"/>
    </source>
</evidence>
<name>A0A410M993_9BACI</name>
<reference evidence="1 2" key="1">
    <citation type="submission" date="2018-01" db="EMBL/GenBank/DDBJ databases">
        <title>The whole genome sequencing and assembly of Halobacillus litoralis ERB031 strain.</title>
        <authorList>
            <person name="Lee S.-J."/>
            <person name="Park M.-K."/>
            <person name="Kim J.-Y."/>
            <person name="Lee Y.-J."/>
            <person name="Yi H."/>
            <person name="Bahn Y.-S."/>
            <person name="Kim J.F."/>
            <person name="Lee D.-W."/>
        </authorList>
    </citation>
    <scope>NUCLEOTIDE SEQUENCE [LARGE SCALE GENOMIC DNA]</scope>
    <source>
        <strain evidence="1 2">ERB 031</strain>
    </source>
</reference>
<dbReference type="EMBL" id="CP026118">
    <property type="protein sequence ID" value="QAS51256.1"/>
    <property type="molecule type" value="Genomic_DNA"/>
</dbReference>
<proteinExistence type="predicted"/>
<dbReference type="KEGG" id="hli:HLI_03030"/>
<organism evidence="1 2">
    <name type="scientific">Halobacillus litoralis</name>
    <dbReference type="NCBI Taxonomy" id="45668"/>
    <lineage>
        <taxon>Bacteria</taxon>
        <taxon>Bacillati</taxon>
        <taxon>Bacillota</taxon>
        <taxon>Bacilli</taxon>
        <taxon>Bacillales</taxon>
        <taxon>Bacillaceae</taxon>
        <taxon>Halobacillus</taxon>
    </lineage>
</organism>
<evidence type="ECO:0000313" key="1">
    <source>
        <dbReference type="EMBL" id="QAS51256.1"/>
    </source>
</evidence>
<dbReference type="AlphaFoldDB" id="A0A410M993"/>
<protein>
    <submittedName>
        <fullName evidence="1">Uncharacterized protein</fullName>
    </submittedName>
</protein>
<accession>A0A410M993</accession>
<sequence length="157" mass="17622">MLTYRTEARGVSLAARHWSWTAVVRFKISNQNSASIGLRTGVCGTAETPQDEVRLLKNCNFLIYASKNGRAGRFYRSTRLLYFDKTYLNQKTSLFSDRPRCFHEERSVVTPAGTARAEDPLGQVIFLSKLAEAVPVASTHRQAIRGKQQQTLTAPLD</sequence>
<gene>
    <name evidence="1" type="ORF">HLI_03030</name>
</gene>
<dbReference type="Proteomes" id="UP000287756">
    <property type="component" value="Chromosome"/>
</dbReference>